<reference evidence="1 2" key="1">
    <citation type="submission" date="2013-08" db="EMBL/GenBank/DDBJ databases">
        <authorList>
            <person name="Stouthamer R."/>
            <person name="Nunney L."/>
        </authorList>
    </citation>
    <scope>NUCLEOTIDE SEQUENCE [LARGE SCALE GENOMIC DNA]</scope>
    <source>
        <strain evidence="2">ann-1</strain>
    </source>
</reference>
<dbReference type="AlphaFoldDB" id="A0A060H595"/>
<sequence length="152" mass="15195">MPMSLRFVIATLFSLVLVGCASTSKVMLSPARTPIDPALVHIYSNAPANAIEIAQLESISGSGFGSQAQTDAAIAQLKREAAKLGANGVVLVGVGSQRSGGGVSIGAGSFAGSIASGLSVGIPTMRKQAAGIAIFVPSDSGSSREPQKSPAR</sequence>
<dbReference type="PROSITE" id="PS51257">
    <property type="entry name" value="PROKAR_LIPOPROTEIN"/>
    <property type="match status" value="1"/>
</dbReference>
<dbReference type="Proteomes" id="UP000027215">
    <property type="component" value="Chromosome"/>
</dbReference>
<organism evidence="1 2">
    <name type="scientific">Xylella fastidiosa subsp. sandyi Ann-1</name>
    <dbReference type="NCBI Taxonomy" id="155920"/>
    <lineage>
        <taxon>Bacteria</taxon>
        <taxon>Pseudomonadati</taxon>
        <taxon>Pseudomonadota</taxon>
        <taxon>Gammaproteobacteria</taxon>
        <taxon>Lysobacterales</taxon>
        <taxon>Lysobacteraceae</taxon>
        <taxon>Xylella</taxon>
    </lineage>
</organism>
<dbReference type="EMBL" id="CP006696">
    <property type="protein sequence ID" value="AIC10475.1"/>
    <property type="molecule type" value="Genomic_DNA"/>
</dbReference>
<dbReference type="KEGG" id="xfs:D934_10685"/>
<dbReference type="PATRIC" id="fig|155920.8.peg.2502"/>
<evidence type="ECO:0008006" key="3">
    <source>
        <dbReference type="Google" id="ProtNLM"/>
    </source>
</evidence>
<dbReference type="HOGENOM" id="CLU_112499_0_0_6"/>
<protein>
    <recommendedName>
        <fullName evidence="3">Lipoprotein</fullName>
    </recommendedName>
</protein>
<evidence type="ECO:0000313" key="2">
    <source>
        <dbReference type="Proteomes" id="UP000027215"/>
    </source>
</evidence>
<dbReference type="RefSeq" id="WP_020852616.1">
    <property type="nucleotide sequence ID" value="NZ_CP006696.1"/>
</dbReference>
<name>A0A060H595_XYLFS</name>
<accession>A0A060H595</accession>
<proteinExistence type="predicted"/>
<evidence type="ECO:0000313" key="1">
    <source>
        <dbReference type="EMBL" id="AIC10475.1"/>
    </source>
</evidence>
<gene>
    <name evidence="1" type="ORF">D934_10685</name>
</gene>